<name>A0A7W5K2C6_9GAMM</name>
<dbReference type="FunFam" id="2.40.50.140:FF:000104">
    <property type="entry name" value="Cytochrome c-type biogenesis protein CcmE"/>
    <property type="match status" value="1"/>
</dbReference>
<dbReference type="InterPro" id="IPR036127">
    <property type="entry name" value="CcmE-like_sf"/>
</dbReference>
<proteinExistence type="inferred from homology"/>
<feature type="topological domain" description="Cytoplasmic" evidence="13">
    <location>
        <begin position="1"/>
        <end position="12"/>
    </location>
</feature>
<dbReference type="GO" id="GO:0005886">
    <property type="term" value="C:plasma membrane"/>
    <property type="evidence" value="ECO:0007669"/>
    <property type="project" value="UniProtKB-SubCell"/>
</dbReference>
<dbReference type="InterPro" id="IPR004329">
    <property type="entry name" value="CcmE"/>
</dbReference>
<comment type="subcellular location">
    <subcellularLocation>
        <location evidence="1">Cell inner membrane</location>
    </subcellularLocation>
    <subcellularLocation>
        <location evidence="13">Cell membrane</location>
        <topology evidence="13">Single-pass type II membrane protein</topology>
    </subcellularLocation>
</comment>
<evidence type="ECO:0000256" key="7">
    <source>
        <dbReference type="ARBA" id="ARBA00022748"/>
    </source>
</evidence>
<evidence type="ECO:0000256" key="1">
    <source>
        <dbReference type="ARBA" id="ARBA00004533"/>
    </source>
</evidence>
<comment type="similarity">
    <text evidence="13">Belongs to the CcmE/CycJ family.</text>
</comment>
<keyword evidence="6 13" id="KW-0479">Metal-binding</keyword>
<keyword evidence="8 13" id="KW-0735">Signal-anchor</keyword>
<evidence type="ECO:0000256" key="3">
    <source>
        <dbReference type="ARBA" id="ARBA00022519"/>
    </source>
</evidence>
<dbReference type="NCBIfam" id="NF009729">
    <property type="entry name" value="PRK13254.1-3"/>
    <property type="match status" value="1"/>
</dbReference>
<keyword evidence="5 13" id="KW-0812">Transmembrane</keyword>
<dbReference type="InterPro" id="IPR012340">
    <property type="entry name" value="NA-bd_OB-fold"/>
</dbReference>
<evidence type="ECO:0000256" key="14">
    <source>
        <dbReference type="PIRSR" id="PIRSR604329-50"/>
    </source>
</evidence>
<keyword evidence="9 13" id="KW-1133">Transmembrane helix</keyword>
<feature type="transmembrane region" description="Helical" evidence="15">
    <location>
        <begin position="12"/>
        <end position="34"/>
    </location>
</feature>
<dbReference type="AlphaFoldDB" id="A0A7W5K2C6"/>
<evidence type="ECO:0000256" key="9">
    <source>
        <dbReference type="ARBA" id="ARBA00022989"/>
    </source>
</evidence>
<accession>A0A7W5K2C6</accession>
<evidence type="ECO:0000256" key="6">
    <source>
        <dbReference type="ARBA" id="ARBA00022723"/>
    </source>
</evidence>
<evidence type="ECO:0000256" key="12">
    <source>
        <dbReference type="ARBA" id="ARBA00056663"/>
    </source>
</evidence>
<evidence type="ECO:0000313" key="17">
    <source>
        <dbReference type="Proteomes" id="UP000553442"/>
    </source>
</evidence>
<evidence type="ECO:0000256" key="5">
    <source>
        <dbReference type="ARBA" id="ARBA00022692"/>
    </source>
</evidence>
<keyword evidence="2 13" id="KW-1003">Cell membrane</keyword>
<reference evidence="16 17" key="1">
    <citation type="submission" date="2020-08" db="EMBL/GenBank/DDBJ databases">
        <title>Genomic Encyclopedia of Archaeal and Bacterial Type Strains, Phase II (KMG-II): from individual species to whole genera.</title>
        <authorList>
            <person name="Goeker M."/>
        </authorList>
    </citation>
    <scope>NUCLEOTIDE SEQUENCE [LARGE SCALE GENOMIC DNA]</scope>
    <source>
        <strain evidence="16 17">5AG</strain>
    </source>
</reference>
<dbReference type="SUPFAM" id="SSF82093">
    <property type="entry name" value="Heme chaperone CcmE"/>
    <property type="match status" value="1"/>
</dbReference>
<dbReference type="EMBL" id="JACHZF010000009">
    <property type="protein sequence ID" value="MBB3330689.1"/>
    <property type="molecule type" value="Genomic_DNA"/>
</dbReference>
<keyword evidence="3" id="KW-0997">Cell inner membrane</keyword>
<dbReference type="HAMAP" id="MF_01959">
    <property type="entry name" value="CcmE"/>
    <property type="match status" value="1"/>
</dbReference>
<dbReference type="NCBIfam" id="NF009731">
    <property type="entry name" value="PRK13254.1-5"/>
    <property type="match status" value="1"/>
</dbReference>
<gene>
    <name evidence="13" type="primary">ccmE</name>
    <name evidence="13" type="synonym">cycJ</name>
    <name evidence="16" type="ORF">BDK63_001557</name>
</gene>
<protein>
    <recommendedName>
        <fullName evidence="13">Cytochrome c-type biogenesis protein CcmE</fullName>
    </recommendedName>
    <alternativeName>
        <fullName evidence="13">Cytochrome c maturation protein E</fullName>
    </alternativeName>
    <alternativeName>
        <fullName evidence="13">Heme chaperone CcmE</fullName>
    </alternativeName>
</protein>
<sequence length="177" mass="19295">MTLSLTPKRKQKLYVILGLVALAAVAVGLTLYALRANINLFFSPVQIAAGEAPYERQIRAGGMVREGTVVRNPDSLDVEFTVTDYVDDLRVHYSGILPDLFREGQGVVVVGQLQHDGYLKADQVLARHDENYMPPEVAQALEEAGYKPEDFQQKAAEVAKRLEAGEANGDGATSGSY</sequence>
<dbReference type="GO" id="GO:0046872">
    <property type="term" value="F:metal ion binding"/>
    <property type="evidence" value="ECO:0007669"/>
    <property type="project" value="UniProtKB-KW"/>
</dbReference>
<evidence type="ECO:0000256" key="10">
    <source>
        <dbReference type="ARBA" id="ARBA00023004"/>
    </source>
</evidence>
<keyword evidence="17" id="KW-1185">Reference proteome</keyword>
<evidence type="ECO:0000256" key="8">
    <source>
        <dbReference type="ARBA" id="ARBA00022968"/>
    </source>
</evidence>
<dbReference type="PANTHER" id="PTHR34128:SF2">
    <property type="entry name" value="CYTOCHROME C-TYPE BIOGENESIS PROTEIN CCME HOMOLOG, MITOCHONDRIAL"/>
    <property type="match status" value="1"/>
</dbReference>
<feature type="binding site" description="covalent" evidence="13 14">
    <location>
        <position position="128"/>
    </location>
    <ligand>
        <name>heme</name>
        <dbReference type="ChEBI" id="CHEBI:30413"/>
    </ligand>
</feature>
<keyword evidence="7 13" id="KW-0201">Cytochrome c-type biogenesis</keyword>
<organism evidence="16 17">
    <name type="scientific">Halomonas campaniensis</name>
    <dbReference type="NCBI Taxonomy" id="213554"/>
    <lineage>
        <taxon>Bacteria</taxon>
        <taxon>Pseudomonadati</taxon>
        <taxon>Pseudomonadota</taxon>
        <taxon>Gammaproteobacteria</taxon>
        <taxon>Oceanospirillales</taxon>
        <taxon>Halomonadaceae</taxon>
        <taxon>Halomonas</taxon>
    </lineage>
</organism>
<dbReference type="PANTHER" id="PTHR34128">
    <property type="entry name" value="CYTOCHROME C-TYPE BIOGENESIS PROTEIN CCME HOMOLOG, MITOCHONDRIAL"/>
    <property type="match status" value="1"/>
</dbReference>
<dbReference type="Proteomes" id="UP000553442">
    <property type="component" value="Unassembled WGS sequence"/>
</dbReference>
<evidence type="ECO:0000313" key="16">
    <source>
        <dbReference type="EMBL" id="MBB3330689.1"/>
    </source>
</evidence>
<dbReference type="GO" id="GO:0020037">
    <property type="term" value="F:heme binding"/>
    <property type="evidence" value="ECO:0007669"/>
    <property type="project" value="InterPro"/>
</dbReference>
<comment type="function">
    <text evidence="12 13">Heme chaperone required for the biogenesis of c-type cytochromes. Transiently binds heme delivered by CcmC and transfers the heme to apo-cytochromes in a process facilitated by CcmF and CcmH.</text>
</comment>
<evidence type="ECO:0000256" key="15">
    <source>
        <dbReference type="SAM" id="Phobius"/>
    </source>
</evidence>
<evidence type="ECO:0000256" key="4">
    <source>
        <dbReference type="ARBA" id="ARBA00022617"/>
    </source>
</evidence>
<dbReference type="Gene3D" id="2.40.50.140">
    <property type="entry name" value="Nucleic acid-binding proteins"/>
    <property type="match status" value="1"/>
</dbReference>
<dbReference type="GO" id="GO:0017003">
    <property type="term" value="P:protein-heme linkage"/>
    <property type="evidence" value="ECO:0007669"/>
    <property type="project" value="UniProtKB-UniRule"/>
</dbReference>
<dbReference type="GO" id="GO:0017004">
    <property type="term" value="P:cytochrome complex assembly"/>
    <property type="evidence" value="ECO:0007669"/>
    <property type="project" value="UniProtKB-KW"/>
</dbReference>
<feature type="binding site" description="axial binding residue" evidence="13 14">
    <location>
        <position position="132"/>
    </location>
    <ligand>
        <name>heme</name>
        <dbReference type="ChEBI" id="CHEBI:30413"/>
    </ligand>
    <ligandPart>
        <name>Fe</name>
        <dbReference type="ChEBI" id="CHEBI:18248"/>
    </ligandPart>
</feature>
<dbReference type="NCBIfam" id="NF009727">
    <property type="entry name" value="PRK13254.1-1"/>
    <property type="match status" value="1"/>
</dbReference>
<keyword evidence="4 13" id="KW-0349">Heme</keyword>
<dbReference type="Pfam" id="PF03100">
    <property type="entry name" value="CcmE"/>
    <property type="match status" value="1"/>
</dbReference>
<keyword evidence="11 13" id="KW-0472">Membrane</keyword>
<evidence type="ECO:0000256" key="2">
    <source>
        <dbReference type="ARBA" id="ARBA00022475"/>
    </source>
</evidence>
<feature type="topological domain" description="Extracellular" evidence="13">
    <location>
        <begin position="34"/>
        <end position="177"/>
    </location>
</feature>
<keyword evidence="10 13" id="KW-0408">Iron</keyword>
<evidence type="ECO:0000256" key="11">
    <source>
        <dbReference type="ARBA" id="ARBA00023136"/>
    </source>
</evidence>
<evidence type="ECO:0000256" key="13">
    <source>
        <dbReference type="HAMAP-Rule" id="MF_01959"/>
    </source>
</evidence>
<comment type="caution">
    <text evidence="16">The sequence shown here is derived from an EMBL/GenBank/DDBJ whole genome shotgun (WGS) entry which is preliminary data.</text>
</comment>